<comment type="caution">
    <text evidence="1">The sequence shown here is derived from an EMBL/GenBank/DDBJ whole genome shotgun (WGS) entry which is preliminary data.</text>
</comment>
<sequence length="71" mass="8239">MHYVLFVTGVNFAWNYSTFGSMGVFGVLGVQEKFSTLESVSQISLYILELFRFFLMDEAFLLENRLILRAM</sequence>
<protein>
    <submittedName>
        <fullName evidence="1">Uncharacterized protein</fullName>
    </submittedName>
</protein>
<proteinExistence type="predicted"/>
<dbReference type="EMBL" id="AMZH03013601">
    <property type="protein sequence ID" value="RRT48993.1"/>
    <property type="molecule type" value="Genomic_DNA"/>
</dbReference>
<dbReference type="AlphaFoldDB" id="A0A426YB66"/>
<reference evidence="1 2" key="1">
    <citation type="journal article" date="2014" name="Agronomy (Basel)">
        <title>A Draft Genome Sequence for Ensete ventricosum, the Drought-Tolerant Tree Against Hunger.</title>
        <authorList>
            <person name="Harrison J."/>
            <person name="Moore K.A."/>
            <person name="Paszkiewicz K."/>
            <person name="Jones T."/>
            <person name="Grant M."/>
            <person name="Ambacheew D."/>
            <person name="Muzemil S."/>
            <person name="Studholme D.J."/>
        </authorList>
    </citation>
    <scope>NUCLEOTIDE SEQUENCE [LARGE SCALE GENOMIC DNA]</scope>
</reference>
<accession>A0A426YB66</accession>
<gene>
    <name evidence="1" type="ORF">B296_00015888</name>
</gene>
<evidence type="ECO:0000313" key="1">
    <source>
        <dbReference type="EMBL" id="RRT48993.1"/>
    </source>
</evidence>
<name>A0A426YB66_ENSVE</name>
<organism evidence="1 2">
    <name type="scientific">Ensete ventricosum</name>
    <name type="common">Abyssinian banana</name>
    <name type="synonym">Musa ensete</name>
    <dbReference type="NCBI Taxonomy" id="4639"/>
    <lineage>
        <taxon>Eukaryota</taxon>
        <taxon>Viridiplantae</taxon>
        <taxon>Streptophyta</taxon>
        <taxon>Embryophyta</taxon>
        <taxon>Tracheophyta</taxon>
        <taxon>Spermatophyta</taxon>
        <taxon>Magnoliopsida</taxon>
        <taxon>Liliopsida</taxon>
        <taxon>Zingiberales</taxon>
        <taxon>Musaceae</taxon>
        <taxon>Ensete</taxon>
    </lineage>
</organism>
<dbReference type="Proteomes" id="UP000287651">
    <property type="component" value="Unassembled WGS sequence"/>
</dbReference>
<evidence type="ECO:0000313" key="2">
    <source>
        <dbReference type="Proteomes" id="UP000287651"/>
    </source>
</evidence>